<dbReference type="PROSITE" id="PS51908">
    <property type="entry name" value="ZF_UBZ4"/>
    <property type="match status" value="1"/>
</dbReference>
<dbReference type="GO" id="GO:0006301">
    <property type="term" value="P:DNA damage tolerance"/>
    <property type="evidence" value="ECO:0007669"/>
    <property type="project" value="InterPro"/>
</dbReference>
<gene>
    <name evidence="23" type="ORF">M406DRAFT_252418</name>
</gene>
<dbReference type="SMART" id="SM00184">
    <property type="entry name" value="RING"/>
    <property type="match status" value="1"/>
</dbReference>
<evidence type="ECO:0000256" key="6">
    <source>
        <dbReference type="ARBA" id="ARBA00015551"/>
    </source>
</evidence>
<comment type="subunit">
    <text evidence="18">Interacts with E2 UBC2, forming a complex with ubiquitin ligase activity.</text>
</comment>
<organism evidence="23 24">
    <name type="scientific">Cryphonectria parasitica (strain ATCC 38755 / EP155)</name>
    <dbReference type="NCBI Taxonomy" id="660469"/>
    <lineage>
        <taxon>Eukaryota</taxon>
        <taxon>Fungi</taxon>
        <taxon>Dikarya</taxon>
        <taxon>Ascomycota</taxon>
        <taxon>Pezizomycotina</taxon>
        <taxon>Sordariomycetes</taxon>
        <taxon>Sordariomycetidae</taxon>
        <taxon>Diaporthales</taxon>
        <taxon>Cryphonectriaceae</taxon>
        <taxon>Cryphonectria-Endothia species complex</taxon>
        <taxon>Cryphonectria</taxon>
    </lineage>
</organism>
<dbReference type="FunFam" id="3.30.40.10:FF:000172">
    <property type="entry name" value="E3 ubiquitin-protein ligase RAD18"/>
    <property type="match status" value="1"/>
</dbReference>
<evidence type="ECO:0000256" key="17">
    <source>
        <dbReference type="PROSITE-ProRule" id="PRU01256"/>
    </source>
</evidence>
<keyword evidence="9 17" id="KW-0227">DNA damage</keyword>
<dbReference type="RefSeq" id="XP_040778472.1">
    <property type="nucleotide sequence ID" value="XM_040916842.1"/>
</dbReference>
<keyword evidence="15 18" id="KW-0539">Nucleus</keyword>
<keyword evidence="8 18" id="KW-0479">Metal-binding</keyword>
<dbReference type="PROSITE" id="PS00518">
    <property type="entry name" value="ZF_RING_1"/>
    <property type="match status" value="1"/>
</dbReference>
<feature type="domain" description="SAP" evidence="21">
    <location>
        <begin position="252"/>
        <end position="286"/>
    </location>
</feature>
<feature type="region of interest" description="Disordered" evidence="19">
    <location>
        <begin position="207"/>
        <end position="243"/>
    </location>
</feature>
<dbReference type="SMART" id="SM00513">
    <property type="entry name" value="SAP"/>
    <property type="match status" value="1"/>
</dbReference>
<dbReference type="Gene3D" id="3.30.40.10">
    <property type="entry name" value="Zinc/RING finger domain, C3HC4 (zinc finger)"/>
    <property type="match status" value="1"/>
</dbReference>
<comment type="similarity">
    <text evidence="4 18">Belongs to the RAD18 family.</text>
</comment>
<dbReference type="SMART" id="SM00734">
    <property type="entry name" value="ZnF_Rad18"/>
    <property type="match status" value="1"/>
</dbReference>
<evidence type="ECO:0000256" key="2">
    <source>
        <dbReference type="ARBA" id="ARBA00004123"/>
    </source>
</evidence>
<dbReference type="InterPro" id="IPR004580">
    <property type="entry name" value="Rad18_fungi"/>
</dbReference>
<evidence type="ECO:0000259" key="22">
    <source>
        <dbReference type="PROSITE" id="PS51908"/>
    </source>
</evidence>
<evidence type="ECO:0000256" key="18">
    <source>
        <dbReference type="RuleBase" id="RU368093"/>
    </source>
</evidence>
<dbReference type="PROSITE" id="PS50089">
    <property type="entry name" value="ZF_RING_2"/>
    <property type="match status" value="1"/>
</dbReference>
<evidence type="ECO:0000259" key="21">
    <source>
        <dbReference type="PROSITE" id="PS50800"/>
    </source>
</evidence>
<evidence type="ECO:0000256" key="16">
    <source>
        <dbReference type="PROSITE-ProRule" id="PRU00175"/>
    </source>
</evidence>
<evidence type="ECO:0000256" key="19">
    <source>
        <dbReference type="SAM" id="MobiDB-lite"/>
    </source>
</evidence>
<evidence type="ECO:0000256" key="14">
    <source>
        <dbReference type="ARBA" id="ARBA00023204"/>
    </source>
</evidence>
<evidence type="ECO:0000256" key="4">
    <source>
        <dbReference type="ARBA" id="ARBA00009506"/>
    </source>
</evidence>
<comment type="caution">
    <text evidence="23">The sequence shown here is derived from an EMBL/GenBank/DDBJ whole genome shotgun (WGS) entry which is preliminary data.</text>
</comment>
<accession>A0A9P5CRQ1</accession>
<feature type="region of interest" description="Disordered" evidence="19">
    <location>
        <begin position="117"/>
        <end position="153"/>
    </location>
</feature>
<protein>
    <recommendedName>
        <fullName evidence="6 18">Postreplication repair E3 ubiquitin-protein ligase RAD18</fullName>
        <ecNumber evidence="5 18">2.3.2.27</ecNumber>
    </recommendedName>
    <alternativeName>
        <fullName evidence="18">RING-type E3 ubiquitin transferase RAD18</fullName>
    </alternativeName>
</protein>
<keyword evidence="14 17" id="KW-0234">DNA repair</keyword>
<dbReference type="InterPro" id="IPR039577">
    <property type="entry name" value="Rad18"/>
</dbReference>
<proteinExistence type="inferred from homology"/>
<reference evidence="23" key="1">
    <citation type="journal article" date="2020" name="Phytopathology">
        <title>Genome sequence of the chestnut blight fungus Cryphonectria parasitica EP155: A fundamental resource for an archetypical invasive plant pathogen.</title>
        <authorList>
            <person name="Crouch J.A."/>
            <person name="Dawe A."/>
            <person name="Aerts A."/>
            <person name="Barry K."/>
            <person name="Churchill A.C.L."/>
            <person name="Grimwood J."/>
            <person name="Hillman B."/>
            <person name="Milgroom M.G."/>
            <person name="Pangilinan J."/>
            <person name="Smith M."/>
            <person name="Salamov A."/>
            <person name="Schmutz J."/>
            <person name="Yadav J."/>
            <person name="Grigoriev I.V."/>
            <person name="Nuss D."/>
        </authorList>
    </citation>
    <scope>NUCLEOTIDE SEQUENCE</scope>
    <source>
        <strain evidence="23">EP155</strain>
    </source>
</reference>
<dbReference type="OrthoDB" id="9049620at2759"/>
<comment type="pathway">
    <text evidence="3 18">Protein modification; protein ubiquitination.</text>
</comment>
<dbReference type="InterPro" id="IPR013083">
    <property type="entry name" value="Znf_RING/FYVE/PHD"/>
</dbReference>
<evidence type="ECO:0000256" key="11">
    <source>
        <dbReference type="ARBA" id="ARBA00022786"/>
    </source>
</evidence>
<dbReference type="EMBL" id="MU032346">
    <property type="protein sequence ID" value="KAF3767511.1"/>
    <property type="molecule type" value="Genomic_DNA"/>
</dbReference>
<evidence type="ECO:0000313" key="23">
    <source>
        <dbReference type="EMBL" id="KAF3767511.1"/>
    </source>
</evidence>
<comment type="function">
    <text evidence="18">E3 RING-finger protein, member of the UBC2/RAD6 epistasis group. Associates to the E2 ubiquitin conjugating enzyme UBC2/RAD6 to form the UBC2-RAD18 ubiquitin ligase complex involved in postreplicative repair (PRR) of damaged DNA.</text>
</comment>
<evidence type="ECO:0000256" key="9">
    <source>
        <dbReference type="ARBA" id="ARBA00022763"/>
    </source>
</evidence>
<keyword evidence="13 18" id="KW-0238">DNA-binding</keyword>
<name>A0A9P5CRQ1_CRYP1</name>
<feature type="region of interest" description="Disordered" evidence="19">
    <location>
        <begin position="357"/>
        <end position="455"/>
    </location>
</feature>
<dbReference type="GeneID" id="63833971"/>
<keyword evidence="12 18" id="KW-0862">Zinc</keyword>
<evidence type="ECO:0000313" key="24">
    <source>
        <dbReference type="Proteomes" id="UP000803844"/>
    </source>
</evidence>
<feature type="domain" description="UBZ4-type" evidence="22">
    <location>
        <begin position="188"/>
        <end position="216"/>
    </location>
</feature>
<dbReference type="InterPro" id="IPR006642">
    <property type="entry name" value="Rad18_UBZ4"/>
</dbReference>
<dbReference type="InterPro" id="IPR003034">
    <property type="entry name" value="SAP_dom"/>
</dbReference>
<evidence type="ECO:0000256" key="3">
    <source>
        <dbReference type="ARBA" id="ARBA00004906"/>
    </source>
</evidence>
<dbReference type="GO" id="GO:0006281">
    <property type="term" value="P:DNA repair"/>
    <property type="evidence" value="ECO:0007669"/>
    <property type="project" value="UniProtKB-KW"/>
</dbReference>
<evidence type="ECO:0000256" key="8">
    <source>
        <dbReference type="ARBA" id="ARBA00022723"/>
    </source>
</evidence>
<comment type="subcellular location">
    <subcellularLocation>
        <location evidence="2 18">Nucleus</location>
    </subcellularLocation>
</comment>
<keyword evidence="24" id="KW-1185">Reference proteome</keyword>
<dbReference type="PROSITE" id="PS50800">
    <property type="entry name" value="SAP"/>
    <property type="match status" value="1"/>
</dbReference>
<dbReference type="SUPFAM" id="SSF57850">
    <property type="entry name" value="RING/U-box"/>
    <property type="match status" value="1"/>
</dbReference>
<dbReference type="Pfam" id="PF13923">
    <property type="entry name" value="zf-C3HC4_2"/>
    <property type="match status" value="1"/>
</dbReference>
<evidence type="ECO:0000256" key="13">
    <source>
        <dbReference type="ARBA" id="ARBA00023125"/>
    </source>
</evidence>
<dbReference type="InterPro" id="IPR001841">
    <property type="entry name" value="Znf_RING"/>
</dbReference>
<evidence type="ECO:0000256" key="1">
    <source>
        <dbReference type="ARBA" id="ARBA00000900"/>
    </source>
</evidence>
<dbReference type="GO" id="GO:0097505">
    <property type="term" value="C:Rad6-Rad18 complex"/>
    <property type="evidence" value="ECO:0007669"/>
    <property type="project" value="TreeGrafter"/>
</dbReference>
<dbReference type="GO" id="GO:0008270">
    <property type="term" value="F:zinc ion binding"/>
    <property type="evidence" value="ECO:0007669"/>
    <property type="project" value="UniProtKB-KW"/>
</dbReference>
<dbReference type="EC" id="2.3.2.27" evidence="5 18"/>
<dbReference type="InterPro" id="IPR017907">
    <property type="entry name" value="Znf_RING_CS"/>
</dbReference>
<keyword evidence="7 18" id="KW-0808">Transferase</keyword>
<dbReference type="GO" id="GO:0006513">
    <property type="term" value="P:protein monoubiquitination"/>
    <property type="evidence" value="ECO:0007669"/>
    <property type="project" value="InterPro"/>
</dbReference>
<feature type="compositionally biased region" description="Basic and acidic residues" evidence="19">
    <location>
        <begin position="390"/>
        <end position="409"/>
    </location>
</feature>
<dbReference type="PANTHER" id="PTHR14134">
    <property type="entry name" value="E3 UBIQUITIN-PROTEIN LIGASE RAD18"/>
    <property type="match status" value="1"/>
</dbReference>
<evidence type="ECO:0000256" key="5">
    <source>
        <dbReference type="ARBA" id="ARBA00012483"/>
    </source>
</evidence>
<dbReference type="AlphaFoldDB" id="A0A9P5CRQ1"/>
<keyword evidence="11 18" id="KW-0833">Ubl conjugation pathway</keyword>
<comment type="catalytic activity">
    <reaction evidence="1 18">
        <text>S-ubiquitinyl-[E2 ubiquitin-conjugating enzyme]-L-cysteine + [acceptor protein]-L-lysine = [E2 ubiquitin-conjugating enzyme]-L-cysteine + N(6)-ubiquitinyl-[acceptor protein]-L-lysine.</text>
        <dbReference type="EC" id="2.3.2.27"/>
    </reaction>
</comment>
<dbReference type="Proteomes" id="UP000803844">
    <property type="component" value="Unassembled WGS sequence"/>
</dbReference>
<dbReference type="GO" id="GO:0005634">
    <property type="term" value="C:nucleus"/>
    <property type="evidence" value="ECO:0007669"/>
    <property type="project" value="UniProtKB-SubCell"/>
</dbReference>
<keyword evidence="10 16" id="KW-0863">Zinc-finger</keyword>
<feature type="domain" description="RING-type" evidence="20">
    <location>
        <begin position="40"/>
        <end position="78"/>
    </location>
</feature>
<dbReference type="PANTHER" id="PTHR14134:SF2">
    <property type="entry name" value="E3 UBIQUITIN-PROTEIN LIGASE RAD18"/>
    <property type="match status" value="1"/>
</dbReference>
<evidence type="ECO:0000256" key="10">
    <source>
        <dbReference type="ARBA" id="ARBA00022771"/>
    </source>
</evidence>
<dbReference type="NCBIfam" id="TIGR00599">
    <property type="entry name" value="rad18"/>
    <property type="match status" value="1"/>
</dbReference>
<evidence type="ECO:0000256" key="15">
    <source>
        <dbReference type="ARBA" id="ARBA00023242"/>
    </source>
</evidence>
<sequence length="455" mass="49631">MDSRTAGPATKDDAYDVSDPTDWFGTPLSSLMQVEQSLRCHVCKDFFQSPLITSCSHTFCSLCIRRALNTDGKCPLCRTPDQESKLRGNWAIREAVEAFVSSREVMLDLARRPLAGETSAGPFATTKRKAREGSTNGESTSKRTRMSTRSSSARAAITTAAMMEQEADVPEAEEVEEYVPACVTDDGLVACPICQWRMKPERVDKHLDTDCPGEPQPQPSPSKTKKTFGLPSARSSGTPPAITFERIPSTNYSLLNDTKLKKKLADLGIPTWGSRLLLEKRHKEWVMIWNANCDSARPKTKRELMQDLDTWERTQGGNASTMSLSANLGAQIKDKDFDGAGWSAKHNNSFNNLISQARKSHKKVEDRTRDVASSFGDKTDSEQPRVNGTRCEHSPELGDVDAAHPKDGPIRTSEIIDLSSPRKIEGARGADIPSGDSSIPGINAVTGSASAGAPS</sequence>
<evidence type="ECO:0000256" key="7">
    <source>
        <dbReference type="ARBA" id="ARBA00022679"/>
    </source>
</evidence>
<dbReference type="GO" id="GO:0003697">
    <property type="term" value="F:single-stranded DNA binding"/>
    <property type="evidence" value="ECO:0007669"/>
    <property type="project" value="UniProtKB-UniRule"/>
</dbReference>
<evidence type="ECO:0000259" key="20">
    <source>
        <dbReference type="PROSITE" id="PS50089"/>
    </source>
</evidence>
<dbReference type="GO" id="GO:0061630">
    <property type="term" value="F:ubiquitin protein ligase activity"/>
    <property type="evidence" value="ECO:0007669"/>
    <property type="project" value="UniProtKB-UniRule"/>
</dbReference>
<evidence type="ECO:0000256" key="12">
    <source>
        <dbReference type="ARBA" id="ARBA00022833"/>
    </source>
</evidence>